<sequence>MGESFDRFLRDTLNIPEYGSERARQSESTPIESPDASRENGDQAHPVAADSDEKRAADFSLSDNPENRADNLRFRNGVPDPRAVDALGRYSPLFQSDMDEGIEGLAEYLRTADDDPMVQARLLHDVLALHLSYDYRGFRSGNVPTQNPISVLRRGTAVCQGYADSFSYIGRKMGLNVITVSGYARGIGSGSFAREDPSESNHAWNVLTVKGSRYIIDVTWDSDDYSTDYLFLYPEQAIYSRLPSRPGYQFLAEKISTSEFTNLPFIRGAYFDIYSTVPSNLGRVMQLRDYSSFALPGVSDYGFSAHWVDSAGVRSRNGIFIEADSEETRVYLAPESEGEQTLQIFAKSGTTPESRFIMELGIIAARVEHILLPELYSGYYEGSARLLSDPAMDMRSDERKTLRIHIPGAEDAFVSLQGSRRITMSRSDNHVFSADIPCAPGIQIFAKLESASRYTGIIGY</sequence>
<dbReference type="InterPro" id="IPR038765">
    <property type="entry name" value="Papain-like_cys_pep_sf"/>
</dbReference>
<name>V5WI90_9SPIO</name>
<feature type="compositionally biased region" description="Basic and acidic residues" evidence="1">
    <location>
        <begin position="1"/>
        <end position="10"/>
    </location>
</feature>
<dbReference type="Proteomes" id="UP000018680">
    <property type="component" value="Chromosome"/>
</dbReference>
<reference evidence="3 4" key="1">
    <citation type="journal article" date="2015" name="Stand. Genomic Sci.">
        <title>Complete genome sequence and description of Salinispira pacifica gen. nov., sp. nov., a novel spirochaete isolated form a hypersaline microbial mat.</title>
        <authorList>
            <person name="Ben Hania W."/>
            <person name="Joseph M."/>
            <person name="Schumann P."/>
            <person name="Bunk B."/>
            <person name="Fiebig A."/>
            <person name="Sproer C."/>
            <person name="Klenk H.P."/>
            <person name="Fardeau M.L."/>
            <person name="Spring S."/>
        </authorList>
    </citation>
    <scope>NUCLEOTIDE SEQUENCE [LARGE SCALE GENOMIC DNA]</scope>
    <source>
        <strain evidence="3 4">L21-RPul-D2</strain>
    </source>
</reference>
<protein>
    <recommendedName>
        <fullName evidence="2">Transglutaminase-like domain-containing protein</fullName>
    </recommendedName>
</protein>
<organism evidence="3 4">
    <name type="scientific">Salinispira pacifica</name>
    <dbReference type="NCBI Taxonomy" id="1307761"/>
    <lineage>
        <taxon>Bacteria</taxon>
        <taxon>Pseudomonadati</taxon>
        <taxon>Spirochaetota</taxon>
        <taxon>Spirochaetia</taxon>
        <taxon>Spirochaetales</taxon>
        <taxon>Spirochaetaceae</taxon>
        <taxon>Salinispira</taxon>
    </lineage>
</organism>
<dbReference type="KEGG" id="slr:L21SP2_1494"/>
<dbReference type="Gene3D" id="3.10.620.30">
    <property type="match status" value="1"/>
</dbReference>
<evidence type="ECO:0000313" key="4">
    <source>
        <dbReference type="Proteomes" id="UP000018680"/>
    </source>
</evidence>
<dbReference type="STRING" id="1307761.L21SP2_1494"/>
<accession>V5WI90</accession>
<gene>
    <name evidence="3" type="ORF">L21SP2_1494</name>
</gene>
<dbReference type="AlphaFoldDB" id="V5WI90"/>
<dbReference type="PANTHER" id="PTHR46333:SF2">
    <property type="entry name" value="CYTOKINESIS PROTEIN 3"/>
    <property type="match status" value="1"/>
</dbReference>
<evidence type="ECO:0000256" key="1">
    <source>
        <dbReference type="SAM" id="MobiDB-lite"/>
    </source>
</evidence>
<evidence type="ECO:0000259" key="2">
    <source>
        <dbReference type="SMART" id="SM00460"/>
    </source>
</evidence>
<dbReference type="HOGENOM" id="CLU_594320_0_0_12"/>
<proteinExistence type="predicted"/>
<dbReference type="EMBL" id="CP006939">
    <property type="protein sequence ID" value="AHC14891.1"/>
    <property type="molecule type" value="Genomic_DNA"/>
</dbReference>
<dbReference type="PANTHER" id="PTHR46333">
    <property type="entry name" value="CYTOKINESIS PROTEIN 3"/>
    <property type="match status" value="1"/>
</dbReference>
<dbReference type="InterPro" id="IPR002931">
    <property type="entry name" value="Transglutaminase-like"/>
</dbReference>
<dbReference type="SMART" id="SM00460">
    <property type="entry name" value="TGc"/>
    <property type="match status" value="1"/>
</dbReference>
<dbReference type="Pfam" id="PF01841">
    <property type="entry name" value="Transglut_core"/>
    <property type="match status" value="1"/>
</dbReference>
<evidence type="ECO:0000313" key="3">
    <source>
        <dbReference type="EMBL" id="AHC14891.1"/>
    </source>
</evidence>
<dbReference type="eggNOG" id="COG5279">
    <property type="taxonomic scope" value="Bacteria"/>
</dbReference>
<dbReference type="GO" id="GO:0005737">
    <property type="term" value="C:cytoplasm"/>
    <property type="evidence" value="ECO:0007669"/>
    <property type="project" value="TreeGrafter"/>
</dbReference>
<feature type="domain" description="Transglutaminase-like" evidence="2">
    <location>
        <begin position="151"/>
        <end position="220"/>
    </location>
</feature>
<dbReference type="SUPFAM" id="SSF54001">
    <property type="entry name" value="Cysteine proteinases"/>
    <property type="match status" value="1"/>
</dbReference>
<dbReference type="InterPro" id="IPR052557">
    <property type="entry name" value="CAP/Cytokinesis_protein"/>
</dbReference>
<keyword evidence="4" id="KW-1185">Reference proteome</keyword>
<feature type="region of interest" description="Disordered" evidence="1">
    <location>
        <begin position="1"/>
        <end position="78"/>
    </location>
</feature>